<gene>
    <name evidence="2" type="ORF">PXH68_00290</name>
</gene>
<dbReference type="KEGG" id="ssuv:PXH68_00290"/>
<dbReference type="EMBL" id="CP118733">
    <property type="protein sequence ID" value="WNY47190.1"/>
    <property type="molecule type" value="Genomic_DNA"/>
</dbReference>
<evidence type="ECO:0000256" key="1">
    <source>
        <dbReference type="SAM" id="Phobius"/>
    </source>
</evidence>
<organism evidence="2 3">
    <name type="scientific">Streptococcus suivaginalis</name>
    <dbReference type="NCBI Taxonomy" id="3028082"/>
    <lineage>
        <taxon>Bacteria</taxon>
        <taxon>Bacillati</taxon>
        <taxon>Bacillota</taxon>
        <taxon>Bacilli</taxon>
        <taxon>Lactobacillales</taxon>
        <taxon>Streptococcaceae</taxon>
        <taxon>Streptococcus</taxon>
    </lineage>
</organism>
<proteinExistence type="predicted"/>
<keyword evidence="1" id="KW-0472">Membrane</keyword>
<dbReference type="AlphaFoldDB" id="A0AA96VS30"/>
<keyword evidence="1" id="KW-0812">Transmembrane</keyword>
<dbReference type="RefSeq" id="WP_248028195.1">
    <property type="nucleotide sequence ID" value="NZ_CP118733.1"/>
</dbReference>
<reference evidence="2 3" key="1">
    <citation type="submission" date="2023-02" db="EMBL/GenBank/DDBJ databases">
        <title>Streptococcus sp. Genome Sequencing and Assembly.</title>
        <authorList>
            <person name="Shore S.M."/>
            <person name="Nicholson T.L."/>
        </authorList>
    </citation>
    <scope>NUCLEOTIDE SEQUENCE [LARGE SCALE GENOMIC DNA]</scope>
    <source>
        <strain evidence="2 3">29896</strain>
    </source>
</reference>
<evidence type="ECO:0000313" key="3">
    <source>
        <dbReference type="Proteomes" id="UP001304088"/>
    </source>
</evidence>
<keyword evidence="1" id="KW-1133">Transmembrane helix</keyword>
<feature type="transmembrane region" description="Helical" evidence="1">
    <location>
        <begin position="249"/>
        <end position="271"/>
    </location>
</feature>
<protein>
    <submittedName>
        <fullName evidence="2">Uncharacterized protein</fullName>
    </submittedName>
</protein>
<name>A0AA96VS30_9STRE</name>
<dbReference type="Proteomes" id="UP001304088">
    <property type="component" value="Chromosome"/>
</dbReference>
<evidence type="ECO:0000313" key="2">
    <source>
        <dbReference type="EMBL" id="WNY47190.1"/>
    </source>
</evidence>
<accession>A0AA96VS30</accession>
<keyword evidence="3" id="KW-1185">Reference proteome</keyword>
<sequence>MSEFYKKRIYYYNNWPIVDKFEAESEYFDLVQQIKKSQRIFIPFTLLDCDEKNFNIALSFIIDALEYIETKPNHSFEFMFKSFDNISKKLYSDNKSETNNITEVIRWLSSYLDNIFSTDHNLSKAFEKLISIIPLKSCQYLYLKISERDSRVRARLRTNTTFNNQVIENISMKYGSPDFSKYEASIRKPSLLYKRYLLNGKTFSIGSTSFNLNHEEVIFLLLSGYIYSLRNDSLHGSNMSITKSSKTSLATYANSFFAFMFLYYIVMIIFIERYYHGTTEQYSRLVENMEINCRSYTKMFGKILDN</sequence>